<dbReference type="Pfam" id="PF23771">
    <property type="entry name" value="DUF7168"/>
    <property type="match status" value="1"/>
</dbReference>
<protein>
    <submittedName>
        <fullName evidence="4">DUF2786 domain-containing protein</fullName>
    </submittedName>
</protein>
<evidence type="ECO:0000313" key="4">
    <source>
        <dbReference type="EMBL" id="WLQ58078.1"/>
    </source>
</evidence>
<feature type="region of interest" description="Disordered" evidence="1">
    <location>
        <begin position="365"/>
        <end position="391"/>
    </location>
</feature>
<dbReference type="InterPro" id="IPR055592">
    <property type="entry name" value="DUF7168"/>
</dbReference>
<dbReference type="Pfam" id="PF10979">
    <property type="entry name" value="DUF2786"/>
    <property type="match status" value="1"/>
</dbReference>
<feature type="domain" description="DUF2786" evidence="2">
    <location>
        <begin position="155"/>
        <end position="194"/>
    </location>
</feature>
<reference evidence="4 5" key="1">
    <citation type="submission" date="2023-03" db="EMBL/GenBank/DDBJ databases">
        <title>Isolation and description of six Streptomyces strains from soil environments, able to metabolize different microbial glucans.</title>
        <authorList>
            <person name="Widen T."/>
            <person name="Larsbrink J."/>
        </authorList>
    </citation>
    <scope>NUCLEOTIDE SEQUENCE [LARGE SCALE GENOMIC DNA]</scope>
    <source>
        <strain evidence="4 5">Alt2</strain>
    </source>
</reference>
<evidence type="ECO:0000259" key="2">
    <source>
        <dbReference type="Pfam" id="PF10979"/>
    </source>
</evidence>
<accession>A0ABY9IVN1</accession>
<organism evidence="4 5">
    <name type="scientific">Streptomyces poriferorum</name>
    <dbReference type="NCBI Taxonomy" id="2798799"/>
    <lineage>
        <taxon>Bacteria</taxon>
        <taxon>Bacillati</taxon>
        <taxon>Actinomycetota</taxon>
        <taxon>Actinomycetes</taxon>
        <taxon>Kitasatosporales</taxon>
        <taxon>Streptomycetaceae</taxon>
        <taxon>Streptomyces</taxon>
    </lineage>
</organism>
<dbReference type="InterPro" id="IPR024498">
    <property type="entry name" value="DUF2786"/>
</dbReference>
<sequence>MEPVIDQAFAAALYSDDDSGLDTGASLLAADPASDAELLRRGEEFVRRAWDRGWLPADLVRLVRRELDEHAAGLAAGLIGSEVRRYEVLPPRWQAQLDELPAPPPTGRPDRFSYASALLALHRLLLRLPAIEPVGPPPGALRDALHLPPAHDEPRMLTRIRALLAKAEATGFPEEAEALTTKAQELMARHSIDEALLAARTHSGSAPGACRIGLDAPYETAKAILLDAVASANRCRAVWNSDLGFSTVVGFEPDLEAVELLHTSLLVQGTAAMTRAEAGQRAGGRKRTKTFRQSFLMAYAQRLGARLADGTARATAEAAAEGAVPGASAPGAGLLPVLAARDVAVTGAAEKMFPETTTTRVRGATDLDGWTHGTAAADRARMGGSTPEIPG</sequence>
<evidence type="ECO:0000313" key="5">
    <source>
        <dbReference type="Proteomes" id="UP001235744"/>
    </source>
</evidence>
<evidence type="ECO:0000256" key="1">
    <source>
        <dbReference type="SAM" id="MobiDB-lite"/>
    </source>
</evidence>
<evidence type="ECO:0000259" key="3">
    <source>
        <dbReference type="Pfam" id="PF23771"/>
    </source>
</evidence>
<gene>
    <name evidence="4" type="ORF">P8A19_22785</name>
</gene>
<dbReference type="RefSeq" id="WP_219567300.1">
    <property type="nucleotide sequence ID" value="NZ_CP120988.1"/>
</dbReference>
<feature type="domain" description="DUF7168" evidence="3">
    <location>
        <begin position="221"/>
        <end position="321"/>
    </location>
</feature>
<keyword evidence="5" id="KW-1185">Reference proteome</keyword>
<proteinExistence type="predicted"/>
<dbReference type="EMBL" id="CP120988">
    <property type="protein sequence ID" value="WLQ58078.1"/>
    <property type="molecule type" value="Genomic_DNA"/>
</dbReference>
<dbReference type="Proteomes" id="UP001235744">
    <property type="component" value="Chromosome"/>
</dbReference>
<name>A0ABY9IVN1_9ACTN</name>